<feature type="compositionally biased region" description="Polar residues" evidence="1">
    <location>
        <begin position="1"/>
        <end position="14"/>
    </location>
</feature>
<proteinExistence type="predicted"/>
<feature type="transmembrane region" description="Helical" evidence="2">
    <location>
        <begin position="305"/>
        <end position="327"/>
    </location>
</feature>
<gene>
    <name evidence="3" type="ORF">CALVIDRAFT_559430</name>
</gene>
<dbReference type="PANTHER" id="PTHR16779:SF1">
    <property type="entry name" value="BETA-1,4-MANNOSYLTRANSFERASE EGH"/>
    <property type="match status" value="1"/>
</dbReference>
<evidence type="ECO:0000313" key="3">
    <source>
        <dbReference type="EMBL" id="KZP01627.1"/>
    </source>
</evidence>
<accession>A0A167S6S1</accession>
<feature type="transmembrane region" description="Helical" evidence="2">
    <location>
        <begin position="339"/>
        <end position="362"/>
    </location>
</feature>
<dbReference type="AlphaFoldDB" id="A0A167S6S1"/>
<feature type="compositionally biased region" description="Low complexity" evidence="1">
    <location>
        <begin position="721"/>
        <end position="730"/>
    </location>
</feature>
<feature type="transmembrane region" description="Helical" evidence="2">
    <location>
        <begin position="368"/>
        <end position="394"/>
    </location>
</feature>
<dbReference type="PANTHER" id="PTHR16779">
    <property type="entry name" value="BETA-1,4-MANNOSYLTRANSFERASE EGH"/>
    <property type="match status" value="1"/>
</dbReference>
<evidence type="ECO:0000256" key="1">
    <source>
        <dbReference type="SAM" id="MobiDB-lite"/>
    </source>
</evidence>
<dbReference type="STRING" id="1330018.A0A167S6S1"/>
<protein>
    <submittedName>
        <fullName evidence="3">Uncharacterized protein</fullName>
    </submittedName>
</protein>
<keyword evidence="4" id="KW-1185">Reference proteome</keyword>
<dbReference type="EMBL" id="KV417266">
    <property type="protein sequence ID" value="KZP01627.1"/>
    <property type="molecule type" value="Genomic_DNA"/>
</dbReference>
<feature type="compositionally biased region" description="Polar residues" evidence="1">
    <location>
        <begin position="658"/>
        <end position="675"/>
    </location>
</feature>
<dbReference type="GO" id="GO:0005737">
    <property type="term" value="C:cytoplasm"/>
    <property type="evidence" value="ECO:0007669"/>
    <property type="project" value="TreeGrafter"/>
</dbReference>
<feature type="transmembrane region" description="Helical" evidence="2">
    <location>
        <begin position="483"/>
        <end position="503"/>
    </location>
</feature>
<sequence>MALENQRTPRTGSTAAPIFERYRSSHSFPHHSLPTDRPDDDDSQPLYPAAGLDSPPHSRVNNPYRRPSMPASPIANGAMQAGKRSHPLSNLLTPSSSTPTLASEADGDSTYDPKRGSNVHVTHQASSSTPYLGTPSEDEKHSYLIPNVASSNSNGGLLAWLAEDEKRRSGEAAESRNRPGSLAISSEENRRVGYVDGLKFLCGLIAMNAAFLAITQEEPGAVVRASPLYVTRSANVAVQGLLLLSGRALPIPLPHASPLLSLSLVTRPLRFVPPVIVVLVLQWGLSSGGHTNIMWDVLAIYPPQWSGITNAAGFFTLLWGLFGTYSYNTGIGEAFGANLWSVPWFFQSSYFTYLLHIVVSALPSNRYWIYIVLFCFTWSTFSYFTPALLGYVIYDMSTMFLPRIRRMPLVQRMLIQGLLLGLIIMFEFVTPTRTAIDAGMAAWNVRNVTQIQFGDTMFVTLTLLWVEITPWAQLVLGNFLVRYLFILTPGMYLLTPSLVYTLVPSTMSHFAHPFTNAGALFAAWAALLVTVSALSVVFYFLVIYPTAWASGWLCSFLVSWGPDADPDCFADTNVPVAATDGKRKIYVEKPFRSFSLVTSAFGTPIGSPAPSVRRMRMDEASIRGSQNFGRPHSPRIEMTPLASPEGGTPHGSTEHLPFNNNGRNGYGHSRSTSQDSHGKRPESFYGPVLNSPSPTLSPMQQMQSQSPPPSFHMPPPPPPKGARMPQGYYQ</sequence>
<evidence type="ECO:0000313" key="4">
    <source>
        <dbReference type="Proteomes" id="UP000076738"/>
    </source>
</evidence>
<keyword evidence="2" id="KW-0472">Membrane</keyword>
<keyword evidence="2" id="KW-0812">Transmembrane</keyword>
<dbReference type="OrthoDB" id="3354346at2759"/>
<evidence type="ECO:0000256" key="2">
    <source>
        <dbReference type="SAM" id="Phobius"/>
    </source>
</evidence>
<feature type="compositionally biased region" description="Pro residues" evidence="1">
    <location>
        <begin position="706"/>
        <end position="720"/>
    </location>
</feature>
<feature type="compositionally biased region" description="Low complexity" evidence="1">
    <location>
        <begin position="87"/>
        <end position="101"/>
    </location>
</feature>
<reference evidence="3 4" key="1">
    <citation type="journal article" date="2016" name="Mol. Biol. Evol.">
        <title>Comparative Genomics of Early-Diverging Mushroom-Forming Fungi Provides Insights into the Origins of Lignocellulose Decay Capabilities.</title>
        <authorList>
            <person name="Nagy L.G."/>
            <person name="Riley R."/>
            <person name="Tritt A."/>
            <person name="Adam C."/>
            <person name="Daum C."/>
            <person name="Floudas D."/>
            <person name="Sun H."/>
            <person name="Yadav J.S."/>
            <person name="Pangilinan J."/>
            <person name="Larsson K.H."/>
            <person name="Matsuura K."/>
            <person name="Barry K."/>
            <person name="Labutti K."/>
            <person name="Kuo R."/>
            <person name="Ohm R.A."/>
            <person name="Bhattacharya S.S."/>
            <person name="Shirouzu T."/>
            <person name="Yoshinaga Y."/>
            <person name="Martin F.M."/>
            <person name="Grigoriev I.V."/>
            <person name="Hibbett D.S."/>
        </authorList>
    </citation>
    <scope>NUCLEOTIDE SEQUENCE [LARGE SCALE GENOMIC DNA]</scope>
    <source>
        <strain evidence="3 4">TUFC12733</strain>
    </source>
</reference>
<feature type="transmembrane region" description="Helical" evidence="2">
    <location>
        <begin position="268"/>
        <end position="285"/>
    </location>
</feature>
<dbReference type="Proteomes" id="UP000076738">
    <property type="component" value="Unassembled WGS sequence"/>
</dbReference>
<feature type="region of interest" description="Disordered" evidence="1">
    <location>
        <begin position="623"/>
        <end position="730"/>
    </location>
</feature>
<organism evidence="3 4">
    <name type="scientific">Calocera viscosa (strain TUFC12733)</name>
    <dbReference type="NCBI Taxonomy" id="1330018"/>
    <lineage>
        <taxon>Eukaryota</taxon>
        <taxon>Fungi</taxon>
        <taxon>Dikarya</taxon>
        <taxon>Basidiomycota</taxon>
        <taxon>Agaricomycotina</taxon>
        <taxon>Dacrymycetes</taxon>
        <taxon>Dacrymycetales</taxon>
        <taxon>Dacrymycetaceae</taxon>
        <taxon>Calocera</taxon>
    </lineage>
</organism>
<name>A0A167S6S1_CALVF</name>
<feature type="compositionally biased region" description="Polar residues" evidence="1">
    <location>
        <begin position="119"/>
        <end position="131"/>
    </location>
</feature>
<dbReference type="InterPro" id="IPR027389">
    <property type="entry name" value="B_mannosylTrfase_Bre-3/Egh"/>
</dbReference>
<dbReference type="GO" id="GO:0019187">
    <property type="term" value="F:beta-1,4-mannosyltransferase activity"/>
    <property type="evidence" value="ECO:0007669"/>
    <property type="project" value="InterPro"/>
</dbReference>
<feature type="transmembrane region" description="Helical" evidence="2">
    <location>
        <begin position="414"/>
        <end position="436"/>
    </location>
</feature>
<feature type="transmembrane region" description="Helical" evidence="2">
    <location>
        <begin position="456"/>
        <end position="476"/>
    </location>
</feature>
<feature type="transmembrane region" description="Helical" evidence="2">
    <location>
        <begin position="523"/>
        <end position="544"/>
    </location>
</feature>
<feature type="compositionally biased region" description="Low complexity" evidence="1">
    <location>
        <begin position="691"/>
        <end position="705"/>
    </location>
</feature>
<feature type="region of interest" description="Disordered" evidence="1">
    <location>
        <begin position="1"/>
        <end position="139"/>
    </location>
</feature>
<keyword evidence="2" id="KW-1133">Transmembrane helix</keyword>